<evidence type="ECO:0000313" key="1">
    <source>
        <dbReference type="EMBL" id="MFC0078235.1"/>
    </source>
</evidence>
<organism evidence="1 2">
    <name type="scientific">Flavobacterium procerum</name>
    <dbReference type="NCBI Taxonomy" id="1455569"/>
    <lineage>
        <taxon>Bacteria</taxon>
        <taxon>Pseudomonadati</taxon>
        <taxon>Bacteroidota</taxon>
        <taxon>Flavobacteriia</taxon>
        <taxon>Flavobacteriales</taxon>
        <taxon>Flavobacteriaceae</taxon>
        <taxon>Flavobacterium</taxon>
    </lineage>
</organism>
<reference evidence="1 2" key="1">
    <citation type="submission" date="2024-09" db="EMBL/GenBank/DDBJ databases">
        <authorList>
            <person name="Sun Q."/>
            <person name="Mori K."/>
        </authorList>
    </citation>
    <scope>NUCLEOTIDE SEQUENCE [LARGE SCALE GENOMIC DNA]</scope>
    <source>
        <strain evidence="1 2">CGMCC 1.12926</strain>
    </source>
</reference>
<accession>A0ABV6BS12</accession>
<keyword evidence="2" id="KW-1185">Reference proteome</keyword>
<evidence type="ECO:0008006" key="3">
    <source>
        <dbReference type="Google" id="ProtNLM"/>
    </source>
</evidence>
<evidence type="ECO:0000313" key="2">
    <source>
        <dbReference type="Proteomes" id="UP001589734"/>
    </source>
</evidence>
<sequence length="282" mass="30478">MEKLISSPNTNFGKLNKKIANFGFLVAIAATLVFTSCESEDSNASSAGLKLNGQTALAPNQGQTLSLTNVDAGTVHRDNNDVYTVNNYFVSQGIYSGSGNHIPNGTYYFSFYNNDNVKGATSTTPPSADWDVSFSGTGNADIRVEGSVSIKYVNEPFSTVKSYAASYAWDTKGVTPPSVPFGHNRSLYLPPASAPAGHVLTSADYLAAASGHTIKGWWNYYFPKHIVEGTTDLTILIQDAFGDVYALHMISVYQNGAPYEPGDNTANPPADYSWLKFEYKKL</sequence>
<dbReference type="Proteomes" id="UP001589734">
    <property type="component" value="Unassembled WGS sequence"/>
</dbReference>
<dbReference type="RefSeq" id="WP_379682278.1">
    <property type="nucleotide sequence ID" value="NZ_JBHLYW010000009.1"/>
</dbReference>
<protein>
    <recommendedName>
        <fullName evidence="3">DUF4465 domain-containing protein</fullName>
    </recommendedName>
</protein>
<name>A0ABV6BS12_9FLAO</name>
<proteinExistence type="predicted"/>
<gene>
    <name evidence="1" type="ORF">ACFFLS_14385</name>
</gene>
<dbReference type="EMBL" id="JBHLYW010000009">
    <property type="protein sequence ID" value="MFC0078235.1"/>
    <property type="molecule type" value="Genomic_DNA"/>
</dbReference>
<comment type="caution">
    <text evidence="1">The sequence shown here is derived from an EMBL/GenBank/DDBJ whole genome shotgun (WGS) entry which is preliminary data.</text>
</comment>